<evidence type="ECO:0000259" key="2">
    <source>
        <dbReference type="Pfam" id="PF09084"/>
    </source>
</evidence>
<feature type="domain" description="SsuA/THI5-like" evidence="2">
    <location>
        <begin position="65"/>
        <end position="241"/>
    </location>
</feature>
<sequence length="314" mass="34699">MQFFSAFLFLTFLFPFVSSLKIGSSLQWIEHTPQPYAIANFYKGQSAASLVSGGVANLGSDTSFDLAANAETQGLKQYANHKNIRLIYVICEVPYRLVARKSARIATLADLKGKKIGTILGTSANVFVQRMLASAGVQEGQYTVVSGDVCMKTPCGDKTLPNMLKSGQIDAFGIWEPAVELGARALGEQNAILFQNISTYREVYSLYSTTEKLNDPQKRKDVVAFVRALNQTRDVYTRTPGENGVYEFVAKKVGMDVDIVKAVWGDHLWNGVWGDDLIDLLVSEDQYLAKADKRPGASRAELERFLDKSVIEEL</sequence>
<dbReference type="Pfam" id="PF09084">
    <property type="entry name" value="NMT1"/>
    <property type="match status" value="1"/>
</dbReference>
<comment type="caution">
    <text evidence="3">The sequence shown here is derived from an EMBL/GenBank/DDBJ whole genome shotgun (WGS) entry which is preliminary data.</text>
</comment>
<dbReference type="Proteomes" id="UP001152607">
    <property type="component" value="Unassembled WGS sequence"/>
</dbReference>
<keyword evidence="1" id="KW-0732">Signal</keyword>
<name>A0A9W4UJ05_9PLEO</name>
<evidence type="ECO:0000256" key="1">
    <source>
        <dbReference type="SAM" id="SignalP"/>
    </source>
</evidence>
<protein>
    <recommendedName>
        <fullName evidence="2">SsuA/THI5-like domain-containing protein</fullName>
    </recommendedName>
</protein>
<dbReference type="InterPro" id="IPR015168">
    <property type="entry name" value="SsuA/THI5"/>
</dbReference>
<dbReference type="OrthoDB" id="5194099at2759"/>
<dbReference type="AlphaFoldDB" id="A0A9W4UJ05"/>
<dbReference type="Gene3D" id="3.40.190.10">
    <property type="entry name" value="Periplasmic binding protein-like II"/>
    <property type="match status" value="1"/>
</dbReference>
<dbReference type="SUPFAM" id="SSF53850">
    <property type="entry name" value="Periplasmic binding protein-like II"/>
    <property type="match status" value="1"/>
</dbReference>
<proteinExistence type="predicted"/>
<reference evidence="3" key="1">
    <citation type="submission" date="2023-01" db="EMBL/GenBank/DDBJ databases">
        <authorList>
            <person name="Van Ghelder C."/>
            <person name="Rancurel C."/>
        </authorList>
    </citation>
    <scope>NUCLEOTIDE SEQUENCE</scope>
    <source>
        <strain evidence="3">CNCM I-4278</strain>
    </source>
</reference>
<dbReference type="PANTHER" id="PTHR30024">
    <property type="entry name" value="ALIPHATIC SULFONATES-BINDING PROTEIN-RELATED"/>
    <property type="match status" value="1"/>
</dbReference>
<organism evidence="3 4">
    <name type="scientific">Periconia digitata</name>
    <dbReference type="NCBI Taxonomy" id="1303443"/>
    <lineage>
        <taxon>Eukaryota</taxon>
        <taxon>Fungi</taxon>
        <taxon>Dikarya</taxon>
        <taxon>Ascomycota</taxon>
        <taxon>Pezizomycotina</taxon>
        <taxon>Dothideomycetes</taxon>
        <taxon>Pleosporomycetidae</taxon>
        <taxon>Pleosporales</taxon>
        <taxon>Massarineae</taxon>
        <taxon>Periconiaceae</taxon>
        <taxon>Periconia</taxon>
    </lineage>
</organism>
<evidence type="ECO:0000313" key="4">
    <source>
        <dbReference type="Proteomes" id="UP001152607"/>
    </source>
</evidence>
<dbReference type="PANTHER" id="PTHR30024:SF42">
    <property type="entry name" value="ALIPHATIC SULFONATES-BINDING PROTEIN-RELATED"/>
    <property type="match status" value="1"/>
</dbReference>
<accession>A0A9W4UJ05</accession>
<feature type="signal peptide" evidence="1">
    <location>
        <begin position="1"/>
        <end position="19"/>
    </location>
</feature>
<feature type="chain" id="PRO_5040838012" description="SsuA/THI5-like domain-containing protein" evidence="1">
    <location>
        <begin position="20"/>
        <end position="314"/>
    </location>
</feature>
<evidence type="ECO:0000313" key="3">
    <source>
        <dbReference type="EMBL" id="CAI6335173.1"/>
    </source>
</evidence>
<keyword evidence="4" id="KW-1185">Reference proteome</keyword>
<gene>
    <name evidence="3" type="ORF">PDIGIT_LOCUS8250</name>
</gene>
<dbReference type="EMBL" id="CAOQHR010000005">
    <property type="protein sequence ID" value="CAI6335173.1"/>
    <property type="molecule type" value="Genomic_DNA"/>
</dbReference>